<accession>A0A2G9YCS1</accession>
<evidence type="ECO:0000313" key="9">
    <source>
        <dbReference type="Proteomes" id="UP000231480"/>
    </source>
</evidence>
<feature type="binding site" evidence="5">
    <location>
        <position position="124"/>
    </location>
    <ligand>
        <name>ATP</name>
        <dbReference type="ChEBI" id="CHEBI:30616"/>
    </ligand>
</feature>
<dbReference type="CDD" id="cd01428">
    <property type="entry name" value="ADK"/>
    <property type="match status" value="1"/>
</dbReference>
<dbReference type="HAMAP" id="MF_00235">
    <property type="entry name" value="Adenylate_kinase_Adk"/>
    <property type="match status" value="1"/>
</dbReference>
<protein>
    <recommendedName>
        <fullName evidence="5 7">Adenylate kinase</fullName>
        <shortName evidence="5">AK</shortName>
        <ecNumber evidence="5 7">2.7.4.3</ecNumber>
    </recommendedName>
    <alternativeName>
        <fullName evidence="5">ATP-AMP transphosphorylase</fullName>
    </alternativeName>
    <alternativeName>
        <fullName evidence="5">ATP:AMP phosphotransferase</fullName>
    </alternativeName>
    <alternativeName>
        <fullName evidence="5">Adenylate monophosphate kinase</fullName>
    </alternativeName>
</protein>
<comment type="function">
    <text evidence="5">Catalyzes the reversible transfer of the terminal phosphate group between ATP and AMP. Plays an important role in cellular energy homeostasis and in adenine nucleotide metabolism.</text>
</comment>
<keyword evidence="5 7" id="KW-0067">ATP-binding</keyword>
<comment type="subunit">
    <text evidence="5 7">Monomer.</text>
</comment>
<comment type="domain">
    <text evidence="5">Consists of three domains, a large central CORE domain and two small peripheral domains, NMPbind and LID, which undergo movements during catalysis. The LID domain closes over the site of phosphoryl transfer upon ATP binding. Assembling and dissambling the active center during each catalytic cycle provides an effective means to prevent ATP hydrolysis.</text>
</comment>
<organism evidence="8 9">
    <name type="scientific">Candidatus Portnoybacteria bacterium CG23_combo_of_CG06-09_8_20_14_all_37_13</name>
    <dbReference type="NCBI Taxonomy" id="1974819"/>
    <lineage>
        <taxon>Bacteria</taxon>
        <taxon>Candidatus Portnoyibacteriota</taxon>
    </lineage>
</organism>
<feature type="binding site" evidence="5">
    <location>
        <position position="36"/>
    </location>
    <ligand>
        <name>AMP</name>
        <dbReference type="ChEBI" id="CHEBI:456215"/>
    </ligand>
</feature>
<evidence type="ECO:0000256" key="2">
    <source>
        <dbReference type="ARBA" id="ARBA00022727"/>
    </source>
</evidence>
<dbReference type="PANTHER" id="PTHR23359">
    <property type="entry name" value="NUCLEOTIDE KINASE"/>
    <property type="match status" value="1"/>
</dbReference>
<reference evidence="8 9" key="1">
    <citation type="submission" date="2017-09" db="EMBL/GenBank/DDBJ databases">
        <title>Depth-based differentiation of microbial function through sediment-hosted aquifers and enrichment of novel symbionts in the deep terrestrial subsurface.</title>
        <authorList>
            <person name="Probst A.J."/>
            <person name="Ladd B."/>
            <person name="Jarett J.K."/>
            <person name="Geller-Mcgrath D.E."/>
            <person name="Sieber C.M."/>
            <person name="Emerson J.B."/>
            <person name="Anantharaman K."/>
            <person name="Thomas B.C."/>
            <person name="Malmstrom R."/>
            <person name="Stieglmeier M."/>
            <person name="Klingl A."/>
            <person name="Woyke T."/>
            <person name="Ryan C.M."/>
            <person name="Banfield J.F."/>
        </authorList>
    </citation>
    <scope>NUCLEOTIDE SEQUENCE [LARGE SCALE GENOMIC DNA]</scope>
    <source>
        <strain evidence="8">CG23_combo_of_CG06-09_8_20_14_all_37_13</strain>
    </source>
</reference>
<keyword evidence="3 5" id="KW-0547">Nucleotide-binding</keyword>
<comment type="subcellular location">
    <subcellularLocation>
        <location evidence="5 7">Cytoplasm</location>
    </subcellularLocation>
</comment>
<dbReference type="InterPro" id="IPR027417">
    <property type="entry name" value="P-loop_NTPase"/>
</dbReference>
<dbReference type="UniPathway" id="UPA00588">
    <property type="reaction ID" value="UER00649"/>
</dbReference>
<comment type="catalytic activity">
    <reaction evidence="5 7">
        <text>AMP + ATP = 2 ADP</text>
        <dbReference type="Rhea" id="RHEA:12973"/>
        <dbReference type="ChEBI" id="CHEBI:30616"/>
        <dbReference type="ChEBI" id="CHEBI:456215"/>
        <dbReference type="ChEBI" id="CHEBI:456216"/>
        <dbReference type="EC" id="2.7.4.3"/>
    </reaction>
</comment>
<feature type="binding site" evidence="5">
    <location>
        <position position="41"/>
    </location>
    <ligand>
        <name>AMP</name>
        <dbReference type="ChEBI" id="CHEBI:456215"/>
    </ligand>
</feature>
<evidence type="ECO:0000256" key="4">
    <source>
        <dbReference type="ARBA" id="ARBA00022777"/>
    </source>
</evidence>
<keyword evidence="2 5" id="KW-0545">Nucleotide biosynthesis</keyword>
<evidence type="ECO:0000313" key="8">
    <source>
        <dbReference type="EMBL" id="PIP17014.1"/>
    </source>
</evidence>
<keyword evidence="1 5" id="KW-0808">Transferase</keyword>
<evidence type="ECO:0000256" key="5">
    <source>
        <dbReference type="HAMAP-Rule" id="MF_00235"/>
    </source>
</evidence>
<gene>
    <name evidence="5" type="primary">adk</name>
    <name evidence="8" type="ORF">COX44_02260</name>
</gene>
<feature type="binding site" evidence="5">
    <location>
        <position position="164"/>
    </location>
    <ligand>
        <name>ATP</name>
        <dbReference type="ChEBI" id="CHEBI:30616"/>
    </ligand>
</feature>
<dbReference type="GO" id="GO:0044209">
    <property type="term" value="P:AMP salvage"/>
    <property type="evidence" value="ECO:0007669"/>
    <property type="project" value="UniProtKB-UniRule"/>
</dbReference>
<dbReference type="EC" id="2.7.4.3" evidence="5 7"/>
<comment type="similarity">
    <text evidence="5 6">Belongs to the adenylate kinase family.</text>
</comment>
<feature type="binding site" evidence="5">
    <location>
        <position position="138"/>
    </location>
    <ligand>
        <name>AMP</name>
        <dbReference type="ChEBI" id="CHEBI:456215"/>
    </ligand>
</feature>
<dbReference type="GO" id="GO:0005737">
    <property type="term" value="C:cytoplasm"/>
    <property type="evidence" value="ECO:0007669"/>
    <property type="project" value="UniProtKB-SubCell"/>
</dbReference>
<dbReference type="GO" id="GO:0005524">
    <property type="term" value="F:ATP binding"/>
    <property type="evidence" value="ECO:0007669"/>
    <property type="project" value="UniProtKB-UniRule"/>
</dbReference>
<feature type="binding site" evidence="5">
    <location>
        <position position="126"/>
    </location>
    <ligand>
        <name>AMP</name>
        <dbReference type="ChEBI" id="CHEBI:456215"/>
    </ligand>
</feature>
<sequence>MKDFKQAIFFLGPPGAGKDTQAELLAEKLNLTLLSSGDIVRQNIKKDPEMQKIYDAGKLTPPEAMIKWTKKAIDLTKSFVFSGALRTLPEAKELILFLQENRYKIKIFNIKISPAETIKRNLLRARDIADTEDRIKERLKVYDEQTKPVLDFLGKKVIQINGEQSIQNVHKDICNAFRRQNFSPDYAGACAACQARCVFAGTK</sequence>
<dbReference type="GO" id="GO:0004017">
    <property type="term" value="F:AMP kinase activity"/>
    <property type="evidence" value="ECO:0007669"/>
    <property type="project" value="UniProtKB-UniRule"/>
</dbReference>
<proteinExistence type="inferred from homology"/>
<keyword evidence="5" id="KW-0963">Cytoplasm</keyword>
<evidence type="ECO:0000256" key="1">
    <source>
        <dbReference type="ARBA" id="ARBA00022679"/>
    </source>
</evidence>
<comment type="caution">
    <text evidence="8">The sequence shown here is derived from an EMBL/GenBank/DDBJ whole genome shotgun (WGS) entry which is preliminary data.</text>
</comment>
<dbReference type="AlphaFoldDB" id="A0A2G9YCS1"/>
<evidence type="ECO:0000256" key="6">
    <source>
        <dbReference type="RuleBase" id="RU003330"/>
    </source>
</evidence>
<name>A0A2G9YCS1_9BACT</name>
<keyword evidence="4 5" id="KW-0418">Kinase</keyword>
<comment type="caution">
    <text evidence="5">Lacks conserved residue(s) required for the propagation of feature annotation.</text>
</comment>
<dbReference type="EMBL" id="PCRH01000049">
    <property type="protein sequence ID" value="PIP17014.1"/>
    <property type="molecule type" value="Genomic_DNA"/>
</dbReference>
<evidence type="ECO:0000256" key="7">
    <source>
        <dbReference type="RuleBase" id="RU003331"/>
    </source>
</evidence>
<dbReference type="Pfam" id="PF00406">
    <property type="entry name" value="ADK"/>
    <property type="match status" value="1"/>
</dbReference>
<dbReference type="Proteomes" id="UP000231480">
    <property type="component" value="Unassembled WGS sequence"/>
</dbReference>
<dbReference type="InterPro" id="IPR000850">
    <property type="entry name" value="Adenylat/UMP-CMP_kin"/>
</dbReference>
<dbReference type="SUPFAM" id="SSF52540">
    <property type="entry name" value="P-loop containing nucleoside triphosphate hydrolases"/>
    <property type="match status" value="1"/>
</dbReference>
<comment type="pathway">
    <text evidence="5">Purine metabolism; AMP biosynthesis via salvage pathway; AMP from ADP: step 1/1.</text>
</comment>
<dbReference type="PRINTS" id="PR00094">
    <property type="entry name" value="ADENYLTKNASE"/>
</dbReference>
<dbReference type="Gene3D" id="3.40.50.300">
    <property type="entry name" value="P-loop containing nucleotide triphosphate hydrolases"/>
    <property type="match status" value="1"/>
</dbReference>
<evidence type="ECO:0000256" key="3">
    <source>
        <dbReference type="ARBA" id="ARBA00022741"/>
    </source>
</evidence>